<organism evidence="2">
    <name type="scientific">Schlesneria paludicola</name>
    <dbReference type="NCBI Taxonomy" id="360056"/>
    <lineage>
        <taxon>Bacteria</taxon>
        <taxon>Pseudomonadati</taxon>
        <taxon>Planctomycetota</taxon>
        <taxon>Planctomycetia</taxon>
        <taxon>Planctomycetales</taxon>
        <taxon>Planctomycetaceae</taxon>
        <taxon>Schlesneria</taxon>
    </lineage>
</organism>
<dbReference type="AlphaFoldDB" id="A0A7C4LJI6"/>
<reference evidence="2" key="1">
    <citation type="journal article" date="2020" name="mSystems">
        <title>Genome- and Community-Level Interaction Insights into Carbon Utilization and Element Cycling Functions of Hydrothermarchaeota in Hydrothermal Sediment.</title>
        <authorList>
            <person name="Zhou Z."/>
            <person name="Liu Y."/>
            <person name="Xu W."/>
            <person name="Pan J."/>
            <person name="Luo Z.H."/>
            <person name="Li M."/>
        </authorList>
    </citation>
    <scope>NUCLEOTIDE SEQUENCE [LARGE SCALE GENOMIC DNA]</scope>
    <source>
        <strain evidence="2">SpSt-508</strain>
    </source>
</reference>
<feature type="chain" id="PRO_5027744121" evidence="1">
    <location>
        <begin position="23"/>
        <end position="85"/>
    </location>
</feature>
<name>A0A7C4LJI6_9PLAN</name>
<dbReference type="PROSITE" id="PS51257">
    <property type="entry name" value="PROKAR_LIPOPROTEIN"/>
    <property type="match status" value="1"/>
</dbReference>
<accession>A0A7C4LJI6</accession>
<feature type="signal peptide" evidence="1">
    <location>
        <begin position="1"/>
        <end position="22"/>
    </location>
</feature>
<gene>
    <name evidence="2" type="ORF">ENS64_05030</name>
</gene>
<protein>
    <submittedName>
        <fullName evidence="2">Uncharacterized protein</fullName>
    </submittedName>
</protein>
<proteinExistence type="predicted"/>
<evidence type="ECO:0000256" key="1">
    <source>
        <dbReference type="SAM" id="SignalP"/>
    </source>
</evidence>
<comment type="caution">
    <text evidence="2">The sequence shown here is derived from an EMBL/GenBank/DDBJ whole genome shotgun (WGS) entry which is preliminary data.</text>
</comment>
<keyword evidence="1" id="KW-0732">Signal</keyword>
<evidence type="ECO:0000313" key="2">
    <source>
        <dbReference type="EMBL" id="HGT38612.1"/>
    </source>
</evidence>
<sequence length="85" mass="9370">MDVRTWAVSSRWLLGLCLTANLASVGCLQTTIGGQTLPSAYYLDDDVQYFPSGPETKLANQIRALERYRVEREGLEAANLPSGSY</sequence>
<dbReference type="EMBL" id="DSVQ01000010">
    <property type="protein sequence ID" value="HGT38612.1"/>
    <property type="molecule type" value="Genomic_DNA"/>
</dbReference>